<dbReference type="EMBL" id="KB095959">
    <property type="protein sequence ID" value="ESO09430.1"/>
    <property type="molecule type" value="Genomic_DNA"/>
</dbReference>
<dbReference type="RefSeq" id="XP_009012523.1">
    <property type="nucleotide sequence ID" value="XM_009014275.1"/>
</dbReference>
<sequence length="119" mass="14302">MRIRDEGSIADYIKQMKMCYNELKKYQAFMNSFIERNKRYSEDFIELLIHNYPDGDEHAEEREDNINENVTTHLPNNHGREIKSRFYEENEIRELDKMTQKPSVTSSLSCVNMLLKNYN</sequence>
<evidence type="ECO:0000313" key="3">
    <source>
        <dbReference type="Proteomes" id="UP000015101"/>
    </source>
</evidence>
<dbReference type="EMBL" id="AMQM01002959">
    <property type="status" value="NOT_ANNOTATED_CDS"/>
    <property type="molecule type" value="Genomic_DNA"/>
</dbReference>
<reference evidence="1 3" key="2">
    <citation type="journal article" date="2013" name="Nature">
        <title>Insights into bilaterian evolution from three spiralian genomes.</title>
        <authorList>
            <person name="Simakov O."/>
            <person name="Marletaz F."/>
            <person name="Cho S.J."/>
            <person name="Edsinger-Gonzales E."/>
            <person name="Havlak P."/>
            <person name="Hellsten U."/>
            <person name="Kuo D.H."/>
            <person name="Larsson T."/>
            <person name="Lv J."/>
            <person name="Arendt D."/>
            <person name="Savage R."/>
            <person name="Osoegawa K."/>
            <person name="de Jong P."/>
            <person name="Grimwood J."/>
            <person name="Chapman J.A."/>
            <person name="Shapiro H."/>
            <person name="Aerts A."/>
            <person name="Otillar R.P."/>
            <person name="Terry A.Y."/>
            <person name="Boore J.L."/>
            <person name="Grigoriev I.V."/>
            <person name="Lindberg D.R."/>
            <person name="Seaver E.C."/>
            <person name="Weisblat D.A."/>
            <person name="Putnam N.H."/>
            <person name="Rokhsar D.S."/>
        </authorList>
    </citation>
    <scope>NUCLEOTIDE SEQUENCE</scope>
</reference>
<proteinExistence type="predicted"/>
<name>T1F0K2_HELRO</name>
<dbReference type="CTD" id="20202352"/>
<dbReference type="Proteomes" id="UP000015101">
    <property type="component" value="Unassembled WGS sequence"/>
</dbReference>
<dbReference type="GeneID" id="20202352"/>
<accession>T1F0K2</accession>
<dbReference type="AlphaFoldDB" id="T1F0K2"/>
<dbReference type="EnsemblMetazoa" id="HelroT168413">
    <property type="protein sequence ID" value="HelroP168413"/>
    <property type="gene ID" value="HelroG168413"/>
</dbReference>
<dbReference type="HOGENOM" id="CLU_2063979_0_0_1"/>
<protein>
    <submittedName>
        <fullName evidence="1 2">Uncharacterized protein</fullName>
    </submittedName>
</protein>
<keyword evidence="3" id="KW-1185">Reference proteome</keyword>
<dbReference type="KEGG" id="hro:HELRODRAFT_168413"/>
<evidence type="ECO:0000313" key="1">
    <source>
        <dbReference type="EMBL" id="ESO09430.1"/>
    </source>
</evidence>
<reference evidence="3" key="1">
    <citation type="submission" date="2012-12" db="EMBL/GenBank/DDBJ databases">
        <authorList>
            <person name="Hellsten U."/>
            <person name="Grimwood J."/>
            <person name="Chapman J.A."/>
            <person name="Shapiro H."/>
            <person name="Aerts A."/>
            <person name="Otillar R.P."/>
            <person name="Terry A.Y."/>
            <person name="Boore J.L."/>
            <person name="Simakov O."/>
            <person name="Marletaz F."/>
            <person name="Cho S.-J."/>
            <person name="Edsinger-Gonzales E."/>
            <person name="Havlak P."/>
            <person name="Kuo D.-H."/>
            <person name="Larsson T."/>
            <person name="Lv J."/>
            <person name="Arendt D."/>
            <person name="Savage R."/>
            <person name="Osoegawa K."/>
            <person name="de Jong P."/>
            <person name="Lindberg D.R."/>
            <person name="Seaver E.C."/>
            <person name="Weisblat D.A."/>
            <person name="Putnam N.H."/>
            <person name="Grigoriev I.V."/>
            <person name="Rokhsar D.S."/>
        </authorList>
    </citation>
    <scope>NUCLEOTIDE SEQUENCE</scope>
</reference>
<gene>
    <name evidence="2" type="primary">20202352</name>
    <name evidence="1" type="ORF">HELRODRAFT_168413</name>
</gene>
<evidence type="ECO:0000313" key="2">
    <source>
        <dbReference type="EnsemblMetazoa" id="HelroP168413"/>
    </source>
</evidence>
<reference evidence="2" key="3">
    <citation type="submission" date="2015-06" db="UniProtKB">
        <authorList>
            <consortium name="EnsemblMetazoa"/>
        </authorList>
    </citation>
    <scope>IDENTIFICATION</scope>
</reference>
<organism evidence="2 3">
    <name type="scientific">Helobdella robusta</name>
    <name type="common">Californian leech</name>
    <dbReference type="NCBI Taxonomy" id="6412"/>
    <lineage>
        <taxon>Eukaryota</taxon>
        <taxon>Metazoa</taxon>
        <taxon>Spiralia</taxon>
        <taxon>Lophotrochozoa</taxon>
        <taxon>Annelida</taxon>
        <taxon>Clitellata</taxon>
        <taxon>Hirudinea</taxon>
        <taxon>Rhynchobdellida</taxon>
        <taxon>Glossiphoniidae</taxon>
        <taxon>Helobdella</taxon>
    </lineage>
</organism>
<dbReference type="InParanoid" id="T1F0K2"/>